<proteinExistence type="predicted"/>
<organism evidence="3 4">
    <name type="scientific">Araneus ventricosus</name>
    <name type="common">Orbweaver spider</name>
    <name type="synonym">Epeira ventricosa</name>
    <dbReference type="NCBI Taxonomy" id="182803"/>
    <lineage>
        <taxon>Eukaryota</taxon>
        <taxon>Metazoa</taxon>
        <taxon>Ecdysozoa</taxon>
        <taxon>Arthropoda</taxon>
        <taxon>Chelicerata</taxon>
        <taxon>Arachnida</taxon>
        <taxon>Araneae</taxon>
        <taxon>Araneomorphae</taxon>
        <taxon>Entelegynae</taxon>
        <taxon>Araneoidea</taxon>
        <taxon>Araneidae</taxon>
        <taxon>Araneus</taxon>
    </lineage>
</organism>
<gene>
    <name evidence="3" type="ORF">AVEN_152059_1</name>
</gene>
<dbReference type="EMBL" id="BGPR01008788">
    <property type="protein sequence ID" value="GBN36104.1"/>
    <property type="molecule type" value="Genomic_DNA"/>
</dbReference>
<dbReference type="InterPro" id="IPR006579">
    <property type="entry name" value="Pre_C2HC_dom"/>
</dbReference>
<keyword evidence="1" id="KW-0812">Transmembrane</keyword>
<dbReference type="Pfam" id="PF07530">
    <property type="entry name" value="PRE_C2HC"/>
    <property type="match status" value="1"/>
</dbReference>
<dbReference type="AlphaFoldDB" id="A0A4Y2NBM3"/>
<name>A0A4Y2NBM3_ARAVE</name>
<keyword evidence="1" id="KW-1133">Transmembrane helix</keyword>
<reference evidence="3 4" key="1">
    <citation type="journal article" date="2019" name="Sci. Rep.">
        <title>Orb-weaving spider Araneus ventricosus genome elucidates the spidroin gene catalogue.</title>
        <authorList>
            <person name="Kono N."/>
            <person name="Nakamura H."/>
            <person name="Ohtoshi R."/>
            <person name="Moran D.A.P."/>
            <person name="Shinohara A."/>
            <person name="Yoshida Y."/>
            <person name="Fujiwara M."/>
            <person name="Mori M."/>
            <person name="Tomita M."/>
            <person name="Arakawa K."/>
        </authorList>
    </citation>
    <scope>NUCLEOTIDE SEQUENCE [LARGE SCALE GENOMIC DNA]</scope>
</reference>
<evidence type="ECO:0000313" key="4">
    <source>
        <dbReference type="Proteomes" id="UP000499080"/>
    </source>
</evidence>
<sequence length="157" mass="18252">MEISEITQSLEEKGYKTGRASQMKNYKEKRSLPLYLIDVQKHDNYANIYKQKQLCYLKALKEMKTLFQEFLTLLEATRLCKKATTKKEKVLIVLNALLICWLTIPSFFSTPTRQEHHTALLPSKGEGFTIWNGSSDPLNQVDFNIAWPLSLFMRSED</sequence>
<evidence type="ECO:0000259" key="2">
    <source>
        <dbReference type="Pfam" id="PF07530"/>
    </source>
</evidence>
<accession>A0A4Y2NBM3</accession>
<evidence type="ECO:0000256" key="1">
    <source>
        <dbReference type="SAM" id="Phobius"/>
    </source>
</evidence>
<keyword evidence="1" id="KW-0472">Membrane</keyword>
<protein>
    <recommendedName>
        <fullName evidence="2">Pre-C2HC domain-containing protein</fullName>
    </recommendedName>
</protein>
<feature type="transmembrane region" description="Helical" evidence="1">
    <location>
        <begin position="90"/>
        <end position="108"/>
    </location>
</feature>
<evidence type="ECO:0000313" key="3">
    <source>
        <dbReference type="EMBL" id="GBN36104.1"/>
    </source>
</evidence>
<dbReference type="Proteomes" id="UP000499080">
    <property type="component" value="Unassembled WGS sequence"/>
</dbReference>
<comment type="caution">
    <text evidence="3">The sequence shown here is derived from an EMBL/GenBank/DDBJ whole genome shotgun (WGS) entry which is preliminary data.</text>
</comment>
<feature type="domain" description="Pre-C2HC" evidence="2">
    <location>
        <begin position="4"/>
        <end position="57"/>
    </location>
</feature>
<dbReference type="OrthoDB" id="6593055at2759"/>
<keyword evidence="4" id="KW-1185">Reference proteome</keyword>